<dbReference type="InterPro" id="IPR036411">
    <property type="entry name" value="TorD-like_sf"/>
</dbReference>
<comment type="caution">
    <text evidence="3">The sequence shown here is derived from an EMBL/GenBank/DDBJ whole genome shotgun (WGS) entry which is preliminary data.</text>
</comment>
<dbReference type="PANTHER" id="PTHR43680">
    <property type="entry name" value="NITRATE REDUCTASE MOLYBDENUM COFACTOR ASSEMBLY CHAPERONE"/>
    <property type="match status" value="1"/>
</dbReference>
<feature type="compositionally biased region" description="Low complexity" evidence="2">
    <location>
        <begin position="195"/>
        <end position="214"/>
    </location>
</feature>
<dbReference type="SUPFAM" id="SSF89155">
    <property type="entry name" value="TorD-like"/>
    <property type="match status" value="1"/>
</dbReference>
<dbReference type="GO" id="GO:0016530">
    <property type="term" value="F:metallochaperone activity"/>
    <property type="evidence" value="ECO:0007669"/>
    <property type="project" value="TreeGrafter"/>
</dbReference>
<evidence type="ECO:0000256" key="1">
    <source>
        <dbReference type="ARBA" id="ARBA00023063"/>
    </source>
</evidence>
<reference evidence="3 4" key="1">
    <citation type="submission" date="2018-11" db="EMBL/GenBank/DDBJ databases">
        <title>Sequencing the genomes of 1000 actinobacteria strains.</title>
        <authorList>
            <person name="Klenk H.-P."/>
        </authorList>
    </citation>
    <scope>NUCLEOTIDE SEQUENCE [LARGE SCALE GENOMIC DNA]</scope>
    <source>
        <strain evidence="3 4">DSM 44254</strain>
    </source>
</reference>
<organism evidence="3 4">
    <name type="scientific">Actinocorallia herbida</name>
    <dbReference type="NCBI Taxonomy" id="58109"/>
    <lineage>
        <taxon>Bacteria</taxon>
        <taxon>Bacillati</taxon>
        <taxon>Actinomycetota</taxon>
        <taxon>Actinomycetes</taxon>
        <taxon>Streptosporangiales</taxon>
        <taxon>Thermomonosporaceae</taxon>
        <taxon>Actinocorallia</taxon>
    </lineage>
</organism>
<sequence>MRPRGPAPAEAAAAWQTASVLLRYPDELHALVPELRDVLAGLPRPIAEPFGRFLDHVAATRPQDLTVAYVDTFDHRKRGCLYLTYYAYGDTRKRGMALLRFQRAYRAAGLVLTGEEIADHLPVVLEFAAFDGAGRNLLVEHRAGLELLRRSLKESASPWAHVLDGVHATLPPLTGRAADAVLRLAAEGPPEEEVGLPGYGPDAAAYAEPVSAPASTGARP</sequence>
<dbReference type="RefSeq" id="WP_123664874.1">
    <property type="nucleotide sequence ID" value="NZ_RJKE01000001.1"/>
</dbReference>
<dbReference type="Proteomes" id="UP000272400">
    <property type="component" value="Unassembled WGS sequence"/>
</dbReference>
<feature type="region of interest" description="Disordered" evidence="2">
    <location>
        <begin position="189"/>
        <end position="220"/>
    </location>
</feature>
<dbReference type="GO" id="GO:0051131">
    <property type="term" value="P:chaperone-mediated protein complex assembly"/>
    <property type="evidence" value="ECO:0007669"/>
    <property type="project" value="InterPro"/>
</dbReference>
<dbReference type="InterPro" id="IPR020945">
    <property type="entry name" value="DMSO/NO3_reduct_chaperone"/>
</dbReference>
<accession>A0A3N1CVP1</accession>
<keyword evidence="4" id="KW-1185">Reference proteome</keyword>
<dbReference type="PANTHER" id="PTHR43680:SF2">
    <property type="entry name" value="NITRATE REDUCTASE MOLYBDENUM COFACTOR ASSEMBLY CHAPERONE NARJ"/>
    <property type="match status" value="1"/>
</dbReference>
<dbReference type="OrthoDB" id="4307003at2"/>
<gene>
    <name evidence="3" type="ORF">EDD29_2900</name>
</gene>
<dbReference type="AlphaFoldDB" id="A0A3N1CVP1"/>
<name>A0A3N1CVP1_9ACTN</name>
<dbReference type="Gene3D" id="1.10.3480.10">
    <property type="entry name" value="TorD-like"/>
    <property type="match status" value="1"/>
</dbReference>
<keyword evidence="1" id="KW-0534">Nitrate assimilation</keyword>
<dbReference type="Pfam" id="PF02613">
    <property type="entry name" value="Nitrate_red_del"/>
    <property type="match status" value="1"/>
</dbReference>
<dbReference type="GO" id="GO:0042128">
    <property type="term" value="P:nitrate assimilation"/>
    <property type="evidence" value="ECO:0007669"/>
    <property type="project" value="UniProtKB-KW"/>
</dbReference>
<proteinExistence type="predicted"/>
<dbReference type="EMBL" id="RJKE01000001">
    <property type="protein sequence ID" value="ROO85357.1"/>
    <property type="molecule type" value="Genomic_DNA"/>
</dbReference>
<evidence type="ECO:0000313" key="4">
    <source>
        <dbReference type="Proteomes" id="UP000272400"/>
    </source>
</evidence>
<evidence type="ECO:0000256" key="2">
    <source>
        <dbReference type="SAM" id="MobiDB-lite"/>
    </source>
</evidence>
<dbReference type="GO" id="GO:0051082">
    <property type="term" value="F:unfolded protein binding"/>
    <property type="evidence" value="ECO:0007669"/>
    <property type="project" value="InterPro"/>
</dbReference>
<dbReference type="InterPro" id="IPR003765">
    <property type="entry name" value="NO3_reductase_chaperone_NarJ"/>
</dbReference>
<protein>
    <submittedName>
        <fullName evidence="3">Respiratory nitrate reductase chaperone NarJ</fullName>
    </submittedName>
</protein>
<evidence type="ECO:0000313" key="3">
    <source>
        <dbReference type="EMBL" id="ROO85357.1"/>
    </source>
</evidence>
<dbReference type="NCBIfam" id="TIGR00684">
    <property type="entry name" value="narJ"/>
    <property type="match status" value="1"/>
</dbReference>